<evidence type="ECO:0000313" key="5">
    <source>
        <dbReference type="Proteomes" id="UP001580928"/>
    </source>
</evidence>
<evidence type="ECO:0000313" key="4">
    <source>
        <dbReference type="EMBL" id="MFB5946570.1"/>
    </source>
</evidence>
<dbReference type="SUPFAM" id="SSF53448">
    <property type="entry name" value="Nucleotide-diphospho-sugar transferases"/>
    <property type="match status" value="1"/>
</dbReference>
<proteinExistence type="predicted"/>
<dbReference type="PANTHER" id="PTHR43685:SF3">
    <property type="entry name" value="SLR2126 PROTEIN"/>
    <property type="match status" value="1"/>
</dbReference>
<keyword evidence="5" id="KW-1185">Reference proteome</keyword>
<comment type="caution">
    <text evidence="4">The sequence shown here is derived from an EMBL/GenBank/DDBJ whole genome shotgun (WGS) entry which is preliminary data.</text>
</comment>
<evidence type="ECO:0000259" key="3">
    <source>
        <dbReference type="Pfam" id="PF02709"/>
    </source>
</evidence>
<dbReference type="Pfam" id="PF02709">
    <property type="entry name" value="Glyco_transf_7C"/>
    <property type="match status" value="1"/>
</dbReference>
<dbReference type="RefSeq" id="WP_375558099.1">
    <property type="nucleotide sequence ID" value="NZ_JBBVGT010000003.1"/>
</dbReference>
<dbReference type="EMBL" id="JBBVGT010000003">
    <property type="protein sequence ID" value="MFB5946570.1"/>
    <property type="molecule type" value="Genomic_DNA"/>
</dbReference>
<sequence>MTVSLIISTYNWPEALELVLLSVMKQSIAPDQVIIADDGSGLRTANLIKSFKGRLPVEHVWHEDNGFQKTLILNKALKICTSDYIIEIDGDIILHKHFIKDHLAAAQKGYFVQGSRAMIGEQLTKKALGSKRLNFNFLTRGMTTRFNAIRFPLLSFLFKTDPCSSHNVKGCNLAFWLDDYVRINGYFNGFTGWGWEDYEFAERLINSGVKKKRLKWAAVGFHIFHPLSSRANFKPNERIYKETVENKMWRRSPGFREVAFYKSA</sequence>
<dbReference type="CDD" id="cd06420">
    <property type="entry name" value="GT2_Chondriotin_Pol_N"/>
    <property type="match status" value="1"/>
</dbReference>
<dbReference type="Pfam" id="PF00535">
    <property type="entry name" value="Glycos_transf_2"/>
    <property type="match status" value="1"/>
</dbReference>
<accession>A0ABV5CG84</accession>
<feature type="domain" description="Glycosyltransferase 2-like" evidence="2">
    <location>
        <begin position="4"/>
        <end position="141"/>
    </location>
</feature>
<dbReference type="InterPro" id="IPR029044">
    <property type="entry name" value="Nucleotide-diphossugar_trans"/>
</dbReference>
<protein>
    <submittedName>
        <fullName evidence="4">Glycosyltransferase family 2 protein</fullName>
    </submittedName>
</protein>
<dbReference type="InterPro" id="IPR050834">
    <property type="entry name" value="Glycosyltransf_2"/>
</dbReference>
<dbReference type="PANTHER" id="PTHR43685">
    <property type="entry name" value="GLYCOSYLTRANSFERASE"/>
    <property type="match status" value="1"/>
</dbReference>
<dbReference type="InterPro" id="IPR027791">
    <property type="entry name" value="Galactosyl_T_C"/>
</dbReference>
<evidence type="ECO:0000259" key="2">
    <source>
        <dbReference type="Pfam" id="PF00535"/>
    </source>
</evidence>
<gene>
    <name evidence="4" type="ORF">WKR92_12100</name>
</gene>
<organism evidence="4 5">
    <name type="scientific">Albibacterium profundi</name>
    <dbReference type="NCBI Taxonomy" id="3134906"/>
    <lineage>
        <taxon>Bacteria</taxon>
        <taxon>Pseudomonadati</taxon>
        <taxon>Bacteroidota</taxon>
        <taxon>Sphingobacteriia</taxon>
        <taxon>Sphingobacteriales</taxon>
        <taxon>Sphingobacteriaceae</taxon>
        <taxon>Albibacterium</taxon>
    </lineage>
</organism>
<feature type="domain" description="Galactosyltransferase C-terminal" evidence="3">
    <location>
        <begin position="166"/>
        <end position="223"/>
    </location>
</feature>
<reference evidence="4 5" key="1">
    <citation type="submission" date="2024-04" db="EMBL/GenBank/DDBJ databases">
        <title>Albibacterium profundi sp. nov., isolated from sediment of the Challenger Deep of Mariana Trench.</title>
        <authorList>
            <person name="Wang Y."/>
        </authorList>
    </citation>
    <scope>NUCLEOTIDE SEQUENCE [LARGE SCALE GENOMIC DNA]</scope>
    <source>
        <strain evidence="4 5">RHL897</strain>
    </source>
</reference>
<evidence type="ECO:0000256" key="1">
    <source>
        <dbReference type="ARBA" id="ARBA00022679"/>
    </source>
</evidence>
<dbReference type="Proteomes" id="UP001580928">
    <property type="component" value="Unassembled WGS sequence"/>
</dbReference>
<name>A0ABV5CG84_9SPHI</name>
<dbReference type="InterPro" id="IPR001173">
    <property type="entry name" value="Glyco_trans_2-like"/>
</dbReference>
<keyword evidence="1" id="KW-0808">Transferase</keyword>
<dbReference type="Gene3D" id="3.90.550.10">
    <property type="entry name" value="Spore Coat Polysaccharide Biosynthesis Protein SpsA, Chain A"/>
    <property type="match status" value="1"/>
</dbReference>